<evidence type="ECO:0000256" key="1">
    <source>
        <dbReference type="ARBA" id="ARBA00006854"/>
    </source>
</evidence>
<feature type="compositionally biased region" description="Acidic residues" evidence="2">
    <location>
        <begin position="409"/>
        <end position="432"/>
    </location>
</feature>
<name>A0A8S3Z8M2_9EUPU</name>
<evidence type="ECO:0000313" key="5">
    <source>
        <dbReference type="Proteomes" id="UP000678393"/>
    </source>
</evidence>
<dbReference type="PANTHER" id="PTHR22100:SF13">
    <property type="entry name" value="WINGS APART-LIKE PROTEIN HOMOLOG"/>
    <property type="match status" value="1"/>
</dbReference>
<dbReference type="Proteomes" id="UP000678393">
    <property type="component" value="Unassembled WGS sequence"/>
</dbReference>
<dbReference type="Pfam" id="PF07814">
    <property type="entry name" value="WAPL"/>
    <property type="match status" value="1"/>
</dbReference>
<reference evidence="4" key="1">
    <citation type="submission" date="2021-04" db="EMBL/GenBank/DDBJ databases">
        <authorList>
            <consortium name="Molecular Ecology Group"/>
        </authorList>
    </citation>
    <scope>NUCLEOTIDE SEQUENCE</scope>
</reference>
<feature type="domain" description="WAPL" evidence="3">
    <location>
        <begin position="1"/>
        <end position="432"/>
    </location>
</feature>
<accession>A0A8S3Z8M2</accession>
<comment type="similarity">
    <text evidence="1">Belongs to the WAPL family.</text>
</comment>
<feature type="non-terminal residue" evidence="4">
    <location>
        <position position="1"/>
    </location>
</feature>
<dbReference type="PROSITE" id="PS51271">
    <property type="entry name" value="WAPL"/>
    <property type="match status" value="1"/>
</dbReference>
<evidence type="ECO:0000256" key="2">
    <source>
        <dbReference type="SAM" id="MobiDB-lite"/>
    </source>
</evidence>
<keyword evidence="5" id="KW-1185">Reference proteome</keyword>
<evidence type="ECO:0000313" key="4">
    <source>
        <dbReference type="EMBL" id="CAG5125499.1"/>
    </source>
</evidence>
<dbReference type="Gene3D" id="1.25.10.10">
    <property type="entry name" value="Leucine-rich Repeat Variant"/>
    <property type="match status" value="1"/>
</dbReference>
<dbReference type="InterPro" id="IPR039874">
    <property type="entry name" value="WAPL"/>
</dbReference>
<feature type="region of interest" description="Disordered" evidence="2">
    <location>
        <begin position="403"/>
        <end position="432"/>
    </location>
</feature>
<dbReference type="PANTHER" id="PTHR22100">
    <property type="entry name" value="WINGS APART-LIKE PROTEIN HOMOLOG"/>
    <property type="match status" value="1"/>
</dbReference>
<proteinExistence type="inferred from homology"/>
<dbReference type="InterPro" id="IPR011989">
    <property type="entry name" value="ARM-like"/>
</dbReference>
<dbReference type="InterPro" id="IPR022771">
    <property type="entry name" value="WAPL_C"/>
</dbReference>
<gene>
    <name evidence="4" type="ORF">CUNI_LOCUS11057</name>
</gene>
<dbReference type="EMBL" id="CAJHNH020002076">
    <property type="protein sequence ID" value="CAG5125499.1"/>
    <property type="molecule type" value="Genomic_DNA"/>
</dbReference>
<organism evidence="4 5">
    <name type="scientific">Candidula unifasciata</name>
    <dbReference type="NCBI Taxonomy" id="100452"/>
    <lineage>
        <taxon>Eukaryota</taxon>
        <taxon>Metazoa</taxon>
        <taxon>Spiralia</taxon>
        <taxon>Lophotrochozoa</taxon>
        <taxon>Mollusca</taxon>
        <taxon>Gastropoda</taxon>
        <taxon>Heterobranchia</taxon>
        <taxon>Euthyneura</taxon>
        <taxon>Panpulmonata</taxon>
        <taxon>Eupulmonata</taxon>
        <taxon>Stylommatophora</taxon>
        <taxon>Helicina</taxon>
        <taxon>Helicoidea</taxon>
        <taxon>Geomitridae</taxon>
        <taxon>Candidula</taxon>
    </lineage>
</organism>
<sequence>MHTAVNNVKQTHEVHKLGKTRDIMDEVNCLVDSLKDTNPTPVRSFSCWKLARKCISPVFCKKLRVHGRVTEIFSHLHDACSDPCLALITSAMMFLLSRDSLNMELNQDNLNLMLRLKKVDAAERGCLGAFALNKLEKFKSTVMEILVKLPQETPAREIDLGFVTTGNLAMESLLSLTFKQAGGLFKEWSPWGLSHIVDFVTDCEHTLPEDISQDIQKTLPVLRKLNRCLEVLANITLLKSDSQIYLISYKNAVLVQACTRILLWCQTCMPSYKMLENVEKNKALKDFPGYTILTCMLAALTVLNIVTVENELRNLDSEMETSLMETIVQCLTTAHWYIPTEKRFELDLLCLGILRGLVQHKESYRKIMMSLQTDVKYTEKSQPKTMSAIKAVVELFVQREEAAGNMYDDTSEEDEDNQSILEDDDESYTEGH</sequence>
<protein>
    <recommendedName>
        <fullName evidence="3">WAPL domain-containing protein</fullName>
    </recommendedName>
</protein>
<dbReference type="OrthoDB" id="78088at2759"/>
<comment type="caution">
    <text evidence="4">The sequence shown here is derived from an EMBL/GenBank/DDBJ whole genome shotgun (WGS) entry which is preliminary data.</text>
</comment>
<dbReference type="InterPro" id="IPR012502">
    <property type="entry name" value="WAPL_dom"/>
</dbReference>
<evidence type="ECO:0000259" key="3">
    <source>
        <dbReference type="PROSITE" id="PS51271"/>
    </source>
</evidence>
<dbReference type="AlphaFoldDB" id="A0A8S3Z8M2"/>